<dbReference type="Proteomes" id="UP001148614">
    <property type="component" value="Unassembled WGS sequence"/>
</dbReference>
<dbReference type="PANTHER" id="PTHR38887">
    <property type="entry name" value="CHROMOSOME 21, WHOLE GENOME SHOTGUN SEQUENCE"/>
    <property type="match status" value="1"/>
</dbReference>
<feature type="region of interest" description="Disordered" evidence="1">
    <location>
        <begin position="26"/>
        <end position="48"/>
    </location>
</feature>
<feature type="compositionally biased region" description="Pro residues" evidence="1">
    <location>
        <begin position="32"/>
        <end position="46"/>
    </location>
</feature>
<dbReference type="EMBL" id="JANPWZ010000018">
    <property type="protein sequence ID" value="KAJ3580267.1"/>
    <property type="molecule type" value="Genomic_DNA"/>
</dbReference>
<accession>A0A9W8TQN7</accession>
<organism evidence="2 3">
    <name type="scientific">Xylaria arbuscula</name>
    <dbReference type="NCBI Taxonomy" id="114810"/>
    <lineage>
        <taxon>Eukaryota</taxon>
        <taxon>Fungi</taxon>
        <taxon>Dikarya</taxon>
        <taxon>Ascomycota</taxon>
        <taxon>Pezizomycotina</taxon>
        <taxon>Sordariomycetes</taxon>
        <taxon>Xylariomycetidae</taxon>
        <taxon>Xylariales</taxon>
        <taxon>Xylariaceae</taxon>
        <taxon>Xylaria</taxon>
    </lineage>
</organism>
<protein>
    <submittedName>
        <fullName evidence="2">Uncharacterized protein</fullName>
    </submittedName>
</protein>
<dbReference type="PANTHER" id="PTHR38887:SF1">
    <property type="entry name" value="RAS MODIFICATION PROTEIN ERF4"/>
    <property type="match status" value="1"/>
</dbReference>
<evidence type="ECO:0000313" key="3">
    <source>
        <dbReference type="Proteomes" id="UP001148614"/>
    </source>
</evidence>
<dbReference type="AlphaFoldDB" id="A0A9W8TQN7"/>
<proteinExistence type="predicted"/>
<sequence length="372" mass="41490">MRSSFFQHLILKLYYALVEKWGTSNSKRQGDSPPPYSQHAPIPPEASPAVAPQQLVKPIVIPATTASLGSPFLRAYPPNLDAFNISREDFLGILDGLNRVAVQSPPLLALGLVGEVLGVVPIPTAQLVGFAVSTASQIGKYALSKGATEAYLRKVNKEIFGPRGLKMEIAKLEAMARVNKLPILDSQGKLRDDMQLLRPIIDAQEMQSIGAAQRWLQALEPWVAPLELEYLPPINMETTGFWGKLHTKASEHERKSAEKKLLKNRDKIAEKHQKEVEKAEEKRAKDLAKIERKEQRARDSSRSHRVDSKLQKIDQKREKAERKHDERIEKADEDSTSKDKEAKSMTKVLWLIIRGVGEDSGIADSFGSGEDP</sequence>
<keyword evidence="3" id="KW-1185">Reference proteome</keyword>
<dbReference type="VEuPathDB" id="FungiDB:F4678DRAFT_200289"/>
<reference evidence="2" key="1">
    <citation type="submission" date="2022-07" db="EMBL/GenBank/DDBJ databases">
        <title>Genome Sequence of Xylaria arbuscula.</title>
        <authorList>
            <person name="Buettner E."/>
        </authorList>
    </citation>
    <scope>NUCLEOTIDE SEQUENCE</scope>
    <source>
        <strain evidence="2">VT107</strain>
    </source>
</reference>
<evidence type="ECO:0000313" key="2">
    <source>
        <dbReference type="EMBL" id="KAJ3580267.1"/>
    </source>
</evidence>
<dbReference type="InterPro" id="IPR053221">
    <property type="entry name" value="Burnettramic_acid_biosynth"/>
</dbReference>
<feature type="region of interest" description="Disordered" evidence="1">
    <location>
        <begin position="272"/>
        <end position="344"/>
    </location>
</feature>
<evidence type="ECO:0000256" key="1">
    <source>
        <dbReference type="SAM" id="MobiDB-lite"/>
    </source>
</evidence>
<comment type="caution">
    <text evidence="2">The sequence shown here is derived from an EMBL/GenBank/DDBJ whole genome shotgun (WGS) entry which is preliminary data.</text>
</comment>
<name>A0A9W8TQN7_9PEZI</name>
<gene>
    <name evidence="2" type="ORF">NPX13_g298</name>
</gene>